<organism evidence="3">
    <name type="scientific">Hydatigena taeniaeformis</name>
    <name type="common">Feline tapeworm</name>
    <name type="synonym">Taenia taeniaeformis</name>
    <dbReference type="NCBI Taxonomy" id="6205"/>
    <lineage>
        <taxon>Eukaryota</taxon>
        <taxon>Metazoa</taxon>
        <taxon>Spiralia</taxon>
        <taxon>Lophotrochozoa</taxon>
        <taxon>Platyhelminthes</taxon>
        <taxon>Cestoda</taxon>
        <taxon>Eucestoda</taxon>
        <taxon>Cyclophyllidea</taxon>
        <taxon>Taeniidae</taxon>
        <taxon>Hydatigera</taxon>
    </lineage>
</organism>
<dbReference type="InterPro" id="IPR015946">
    <property type="entry name" value="KH_dom-like_a/b"/>
</dbReference>
<sequence length="252" mass="28971">MLRGLFRDGFIFKVAPRTIVNHCLMCYASLHTKAPGDLSSELSVSTHCDNAYLMRKYKRRLLMILASIDTDEPLSQVEITNLAASPDGRILTVFWTVGAHPYNEAANRKVDFILQNASKKIRQRLSRENAFRKVPTLNFIHAPTNFSADPPKEQVDADSCHIVKPNNVYGLPWDKYMDEVKRKRVGDVVMVDTENGSADCLRDKGLFSSRSANWAKMWQKQHDSKLIAKRERRRSQQMLGMWQLIKEMEELD</sequence>
<dbReference type="OrthoDB" id="6273535at2759"/>
<dbReference type="InterPro" id="IPR000238">
    <property type="entry name" value="RbfA"/>
</dbReference>
<dbReference type="InterPro" id="IPR023799">
    <property type="entry name" value="RbfA_dom_sf"/>
</dbReference>
<dbReference type="AlphaFoldDB" id="A0A0R3X2R3"/>
<dbReference type="Gene3D" id="3.30.300.20">
    <property type="match status" value="1"/>
</dbReference>
<evidence type="ECO:0000313" key="2">
    <source>
        <dbReference type="Proteomes" id="UP000274429"/>
    </source>
</evidence>
<evidence type="ECO:0000313" key="3">
    <source>
        <dbReference type="WBParaSite" id="TTAC_0000759901-mRNA-1"/>
    </source>
</evidence>
<dbReference type="Pfam" id="PF02033">
    <property type="entry name" value="RBFA"/>
    <property type="match status" value="1"/>
</dbReference>
<evidence type="ECO:0000313" key="1">
    <source>
        <dbReference type="EMBL" id="VDM31991.1"/>
    </source>
</evidence>
<dbReference type="Proteomes" id="UP000274429">
    <property type="component" value="Unassembled WGS sequence"/>
</dbReference>
<protein>
    <submittedName>
        <fullName evidence="3">Ribosome-binding factor A</fullName>
    </submittedName>
</protein>
<reference evidence="1 2" key="2">
    <citation type="submission" date="2018-11" db="EMBL/GenBank/DDBJ databases">
        <authorList>
            <consortium name="Pathogen Informatics"/>
        </authorList>
    </citation>
    <scope>NUCLEOTIDE SEQUENCE [LARGE SCALE GENOMIC DNA]</scope>
</reference>
<name>A0A0R3X2R3_HYDTA</name>
<keyword evidence="2" id="KW-1185">Reference proteome</keyword>
<dbReference type="SUPFAM" id="SSF89919">
    <property type="entry name" value="Ribosome-binding factor A, RbfA"/>
    <property type="match status" value="1"/>
</dbReference>
<dbReference type="WBParaSite" id="TTAC_0000759901-mRNA-1">
    <property type="protein sequence ID" value="TTAC_0000759901-mRNA-1"/>
    <property type="gene ID" value="TTAC_0000759901"/>
</dbReference>
<gene>
    <name evidence="1" type="ORF">TTAC_LOCUS7584</name>
</gene>
<reference evidence="3" key="1">
    <citation type="submission" date="2017-02" db="UniProtKB">
        <authorList>
            <consortium name="WormBaseParasite"/>
        </authorList>
    </citation>
    <scope>IDENTIFICATION</scope>
</reference>
<accession>A0A0R3X2R3</accession>
<proteinExistence type="predicted"/>
<dbReference type="GO" id="GO:0006364">
    <property type="term" value="P:rRNA processing"/>
    <property type="evidence" value="ECO:0007669"/>
    <property type="project" value="InterPro"/>
</dbReference>
<dbReference type="EMBL" id="UYWX01020386">
    <property type="protein sequence ID" value="VDM31991.1"/>
    <property type="molecule type" value="Genomic_DNA"/>
</dbReference>